<dbReference type="PROSITE" id="PS50975">
    <property type="entry name" value="ATP_GRASP"/>
    <property type="match status" value="1"/>
</dbReference>
<dbReference type="GO" id="GO:0005524">
    <property type="term" value="F:ATP binding"/>
    <property type="evidence" value="ECO:0007669"/>
    <property type="project" value="UniProtKB-UniRule"/>
</dbReference>
<comment type="caution">
    <text evidence="3">The sequence shown here is derived from an EMBL/GenBank/DDBJ whole genome shotgun (WGS) entry which is preliminary data.</text>
</comment>
<name>A0A1E7DPK6_9BACI</name>
<dbReference type="RefSeq" id="WP_069938615.1">
    <property type="nucleotide sequence ID" value="NZ_MAMP01000021.1"/>
</dbReference>
<sequence length="406" mass="45540">MGERAWPVHSFADAIRPEQTSEDIYGKGYVYSPKLYAHDYEHFGGDLLSLEALTGRELSIAGEMPVICHEGAVTPSAVRLLEKAGLHLPSVRYTYRNDEEYVSILKKLSLHGKKVIFQYPHPSEDVPDSLYWVDPSIIAYLSDKRSIPALVPAEHVAPRRMVSLDELLEDTPPMPFILKTGDGRPTSGGCGVLLIEKKEQLYHINEDFGDLSTIILEEYIQYDQNFGFHFAADEAGNIRYLGKSEQVVNDENCFRGSWISTDAAPFERVVEAGLRVMENIAAAGYVGVAGFDVLMRGDSFYFIDLNVRFNASSCGLMLYENIRGLYKKPSVRLSNLEWNGWFDDGLAVVEKYMDKKQFVPLSLLDAAYVDGATGSSKVIGLVIGENDQEVERILNFMEHDGLTRRE</sequence>
<organism evidence="3 4">
    <name type="scientific">Domibacillus iocasae</name>
    <dbReference type="NCBI Taxonomy" id="1714016"/>
    <lineage>
        <taxon>Bacteria</taxon>
        <taxon>Bacillati</taxon>
        <taxon>Bacillota</taxon>
        <taxon>Bacilli</taxon>
        <taxon>Bacillales</taxon>
        <taxon>Bacillaceae</taxon>
        <taxon>Domibacillus</taxon>
    </lineage>
</organism>
<dbReference type="AlphaFoldDB" id="A0A1E7DPK6"/>
<dbReference type="OrthoDB" id="7839480at2"/>
<dbReference type="InterPro" id="IPR003806">
    <property type="entry name" value="ATP-grasp_PylC-type"/>
</dbReference>
<dbReference type="InterPro" id="IPR011761">
    <property type="entry name" value="ATP-grasp"/>
</dbReference>
<gene>
    <name evidence="3" type="ORF">BA724_06935</name>
</gene>
<evidence type="ECO:0000259" key="2">
    <source>
        <dbReference type="PROSITE" id="PS50975"/>
    </source>
</evidence>
<keyword evidence="4" id="KW-1185">Reference proteome</keyword>
<evidence type="ECO:0000256" key="1">
    <source>
        <dbReference type="PROSITE-ProRule" id="PRU00409"/>
    </source>
</evidence>
<dbReference type="Pfam" id="PF02655">
    <property type="entry name" value="ATP-grasp_3"/>
    <property type="match status" value="1"/>
</dbReference>
<evidence type="ECO:0000313" key="3">
    <source>
        <dbReference type="EMBL" id="OES44993.1"/>
    </source>
</evidence>
<dbReference type="PANTHER" id="PTHR37018:SF1">
    <property type="entry name" value="CULTURE SPECIFIC PROTEIN, PUTATIVE (AFU_ORTHOLOGUE AFUA_2G00130)-RELATED"/>
    <property type="match status" value="1"/>
</dbReference>
<keyword evidence="1" id="KW-0547">Nucleotide-binding</keyword>
<dbReference type="Proteomes" id="UP000095658">
    <property type="component" value="Unassembled WGS sequence"/>
</dbReference>
<proteinExistence type="predicted"/>
<reference evidence="3 4" key="1">
    <citation type="submission" date="2016-06" db="EMBL/GenBank/DDBJ databases">
        <title>Domibacillus iocasae genome sequencing.</title>
        <authorList>
            <person name="Verma A."/>
            <person name="Pal Y."/>
            <person name="Ojha A.K."/>
            <person name="Krishnamurthi S."/>
        </authorList>
    </citation>
    <scope>NUCLEOTIDE SEQUENCE [LARGE SCALE GENOMIC DNA]</scope>
    <source>
        <strain evidence="3 4">DSM 29979</strain>
    </source>
</reference>
<dbReference type="EMBL" id="MAMP01000021">
    <property type="protein sequence ID" value="OES44993.1"/>
    <property type="molecule type" value="Genomic_DNA"/>
</dbReference>
<keyword evidence="1" id="KW-0067">ATP-binding</keyword>
<dbReference type="GO" id="GO:0046872">
    <property type="term" value="F:metal ion binding"/>
    <property type="evidence" value="ECO:0007669"/>
    <property type="project" value="InterPro"/>
</dbReference>
<protein>
    <recommendedName>
        <fullName evidence="2">ATP-grasp domain-containing protein</fullName>
    </recommendedName>
</protein>
<dbReference type="InterPro" id="IPR053269">
    <property type="entry name" value="Asp-Met_ligase"/>
</dbReference>
<dbReference type="STRING" id="1714016.BA724_06935"/>
<dbReference type="SUPFAM" id="SSF56059">
    <property type="entry name" value="Glutathione synthetase ATP-binding domain-like"/>
    <property type="match status" value="1"/>
</dbReference>
<dbReference type="Gene3D" id="3.30.470.20">
    <property type="entry name" value="ATP-grasp fold, B domain"/>
    <property type="match status" value="1"/>
</dbReference>
<evidence type="ECO:0000313" key="4">
    <source>
        <dbReference type="Proteomes" id="UP000095658"/>
    </source>
</evidence>
<accession>A0A1E7DPK6</accession>
<feature type="domain" description="ATP-grasp" evidence="2">
    <location>
        <begin position="139"/>
        <end position="335"/>
    </location>
</feature>
<dbReference type="PANTHER" id="PTHR37018">
    <property type="entry name" value="CULTURE SPECIFIC PROTEIN, PUTATIVE (AFU_ORTHOLOGUE AFUA_2G00130)-RELATED"/>
    <property type="match status" value="1"/>
</dbReference>